<gene>
    <name evidence="1" type="ORF">KQX54_004635</name>
</gene>
<dbReference type="AlphaFoldDB" id="A0AAV7J7D8"/>
<reference evidence="1 2" key="1">
    <citation type="journal article" date="2021" name="J. Hered.">
        <title>A chromosome-level genome assembly of the parasitoid wasp, Cotesia glomerata (Hymenoptera: Braconidae).</title>
        <authorList>
            <person name="Pinto B.J."/>
            <person name="Weis J.J."/>
            <person name="Gamble T."/>
            <person name="Ode P.J."/>
            <person name="Paul R."/>
            <person name="Zaspel J.M."/>
        </authorList>
    </citation>
    <scope>NUCLEOTIDE SEQUENCE [LARGE SCALE GENOMIC DNA]</scope>
    <source>
        <strain evidence="1">CgM1</strain>
    </source>
</reference>
<evidence type="ECO:0000313" key="2">
    <source>
        <dbReference type="Proteomes" id="UP000826195"/>
    </source>
</evidence>
<name>A0AAV7J7D8_COTGL</name>
<organism evidence="1 2">
    <name type="scientific">Cotesia glomerata</name>
    <name type="common">Lepidopteran parasitic wasp</name>
    <name type="synonym">Apanteles glomeratus</name>
    <dbReference type="NCBI Taxonomy" id="32391"/>
    <lineage>
        <taxon>Eukaryota</taxon>
        <taxon>Metazoa</taxon>
        <taxon>Ecdysozoa</taxon>
        <taxon>Arthropoda</taxon>
        <taxon>Hexapoda</taxon>
        <taxon>Insecta</taxon>
        <taxon>Pterygota</taxon>
        <taxon>Neoptera</taxon>
        <taxon>Endopterygota</taxon>
        <taxon>Hymenoptera</taxon>
        <taxon>Apocrita</taxon>
        <taxon>Ichneumonoidea</taxon>
        <taxon>Braconidae</taxon>
        <taxon>Microgastrinae</taxon>
        <taxon>Cotesia</taxon>
    </lineage>
</organism>
<proteinExistence type="predicted"/>
<keyword evidence="2" id="KW-1185">Reference proteome</keyword>
<comment type="caution">
    <text evidence="1">The sequence shown here is derived from an EMBL/GenBank/DDBJ whole genome shotgun (WGS) entry which is preliminary data.</text>
</comment>
<sequence length="147" mass="16649">MNNESEELALTFIEIHITQQRERVPKKQKNKKMRQLSRDLETDSAFSQVPIYCSAREDLSPSCVLVRDSSPGYTDTVSYSVPVPVPVSAYALRSVPVLSAGHVAALLPLGSRYRLSWILKCKCQDLPTRTMSELRGSEIKHNRKKHH</sequence>
<accession>A0AAV7J7D8</accession>
<protein>
    <submittedName>
        <fullName evidence="1">Uncharacterized protein</fullName>
    </submittedName>
</protein>
<dbReference type="Proteomes" id="UP000826195">
    <property type="component" value="Unassembled WGS sequence"/>
</dbReference>
<dbReference type="EMBL" id="JAHXZJ010000001">
    <property type="protein sequence ID" value="KAH0566829.1"/>
    <property type="molecule type" value="Genomic_DNA"/>
</dbReference>
<evidence type="ECO:0000313" key="1">
    <source>
        <dbReference type="EMBL" id="KAH0566829.1"/>
    </source>
</evidence>